<feature type="chain" id="PRO_5046623489" description="Tetratricopeptide repeat protein" evidence="2">
    <location>
        <begin position="45"/>
        <end position="609"/>
    </location>
</feature>
<proteinExistence type="predicted"/>
<name>A0ABS5E7W8_9PROT</name>
<dbReference type="Gene3D" id="1.25.40.10">
    <property type="entry name" value="Tetratricopeptide repeat domain"/>
    <property type="match status" value="2"/>
</dbReference>
<comment type="caution">
    <text evidence="3">The sequence shown here is derived from an EMBL/GenBank/DDBJ whole genome shotgun (WGS) entry which is preliminary data.</text>
</comment>
<accession>A0ABS5E7W8</accession>
<protein>
    <recommendedName>
        <fullName evidence="5">Tetratricopeptide repeat protein</fullName>
    </recommendedName>
</protein>
<dbReference type="SMART" id="SM00028">
    <property type="entry name" value="TPR"/>
    <property type="match status" value="3"/>
</dbReference>
<evidence type="ECO:0000256" key="2">
    <source>
        <dbReference type="SAM" id="SignalP"/>
    </source>
</evidence>
<sequence length="609" mass="66643">MQINGLRHRSLRRLFSSSPLLNRVTCGLAGISLALSTAPHIAHAQSIPPIQKAFTNITTQTSTTGWRLAADVMMQRNAVTEASGALLHLLPLAPNDPTLSKQALSYAAMDGRTADALNLARTMPDNDIAAFLLAEDTLAHHQTNETRRILNRTSHPGPLIALVAPVLTAWSLVDDSEPLRNPNSSSIRQAITLLNDAASFGPTRSLLVLHAALIAERVATPETIATLYNRVTQSAPNSPALQILNAQLESGWLAQTNHRQNALKRLADLGTQSALTALTVDRLQEQLRPRAPLSAAQATAILNVQMAVMLTGTSHDPASRDVAIIALQQALHLDANLTVARIFLADLFRDEDQAEHGLVILNVIPDTDPLALLAAQERVTLASQTHDPNATRYALQHALTLRPDDQFFLTQLADIEENVGLHQDAIKHYSHALIVSSPRRDDVWPLLLARSMAYENAGDWPHAHEDMSHALELAPNEPDVLNCIGYASIEHDDNPALALQSLQKALKLQPDNTAFQDSYAWALIKLKKDLRTATPLLNAAAEHAPNDPEIAYHLGVAYWYQGRHTEAQDQWNQALDDKPSEHDRTLIDDALRHNGPHLPIFEHSSGLLP</sequence>
<dbReference type="InterPro" id="IPR019734">
    <property type="entry name" value="TPR_rpt"/>
</dbReference>
<keyword evidence="4" id="KW-1185">Reference proteome</keyword>
<dbReference type="PROSITE" id="PS50005">
    <property type="entry name" value="TPR"/>
    <property type="match status" value="1"/>
</dbReference>
<dbReference type="PANTHER" id="PTHR12558">
    <property type="entry name" value="CELL DIVISION CYCLE 16,23,27"/>
    <property type="match status" value="1"/>
</dbReference>
<evidence type="ECO:0000313" key="4">
    <source>
        <dbReference type="Proteomes" id="UP000677812"/>
    </source>
</evidence>
<feature type="repeat" description="TPR" evidence="1">
    <location>
        <begin position="548"/>
        <end position="581"/>
    </location>
</feature>
<gene>
    <name evidence="3" type="ORF">KB213_08030</name>
</gene>
<dbReference type="RefSeq" id="WP_211681979.1">
    <property type="nucleotide sequence ID" value="NZ_JAGRQH010000004.1"/>
</dbReference>
<feature type="signal peptide" evidence="2">
    <location>
        <begin position="1"/>
        <end position="44"/>
    </location>
</feature>
<dbReference type="EMBL" id="JAGRQH010000004">
    <property type="protein sequence ID" value="MBR0559998.1"/>
    <property type="molecule type" value="Genomic_DNA"/>
</dbReference>
<keyword evidence="2" id="KW-0732">Signal</keyword>
<dbReference type="InterPro" id="IPR011990">
    <property type="entry name" value="TPR-like_helical_dom_sf"/>
</dbReference>
<organism evidence="3 4">
    <name type="scientific">Neokomagataea anthophila</name>
    <dbReference type="NCBI Taxonomy" id="2826925"/>
    <lineage>
        <taxon>Bacteria</taxon>
        <taxon>Pseudomonadati</taxon>
        <taxon>Pseudomonadota</taxon>
        <taxon>Alphaproteobacteria</taxon>
        <taxon>Acetobacterales</taxon>
        <taxon>Acetobacteraceae</taxon>
        <taxon>Neokomagataea</taxon>
    </lineage>
</organism>
<evidence type="ECO:0008006" key="5">
    <source>
        <dbReference type="Google" id="ProtNLM"/>
    </source>
</evidence>
<evidence type="ECO:0000313" key="3">
    <source>
        <dbReference type="EMBL" id="MBR0559998.1"/>
    </source>
</evidence>
<reference evidence="3 4" key="1">
    <citation type="submission" date="2021-04" db="EMBL/GenBank/DDBJ databases">
        <title>The complete genome sequence of Neokomagataea sp. TBRC 2177.</title>
        <authorList>
            <person name="Charoenyingcharoen P."/>
            <person name="Yukphan P."/>
        </authorList>
    </citation>
    <scope>NUCLEOTIDE SEQUENCE [LARGE SCALE GENOMIC DNA]</scope>
    <source>
        <strain evidence="3 4">TBRC 2177</strain>
    </source>
</reference>
<dbReference type="Proteomes" id="UP000677812">
    <property type="component" value="Unassembled WGS sequence"/>
</dbReference>
<dbReference type="SUPFAM" id="SSF48452">
    <property type="entry name" value="TPR-like"/>
    <property type="match status" value="1"/>
</dbReference>
<dbReference type="PANTHER" id="PTHR12558:SF13">
    <property type="entry name" value="CELL DIVISION CYCLE PROTEIN 27 HOMOLOG"/>
    <property type="match status" value="1"/>
</dbReference>
<keyword evidence="1" id="KW-0802">TPR repeat</keyword>
<evidence type="ECO:0000256" key="1">
    <source>
        <dbReference type="PROSITE-ProRule" id="PRU00339"/>
    </source>
</evidence>